<dbReference type="Pfam" id="PF01582">
    <property type="entry name" value="TIR"/>
    <property type="match status" value="1"/>
</dbReference>
<dbReference type="EMBL" id="JAZGQO010000009">
    <property type="protein sequence ID" value="KAK6178044.1"/>
    <property type="molecule type" value="Genomic_DNA"/>
</dbReference>
<proteinExistence type="predicted"/>
<dbReference type="InterPro" id="IPR035897">
    <property type="entry name" value="Toll_tir_struct_dom_sf"/>
</dbReference>
<dbReference type="SUPFAM" id="SSF52200">
    <property type="entry name" value="Toll/Interleukin receptor TIR domain"/>
    <property type="match status" value="2"/>
</dbReference>
<organism evidence="2 3">
    <name type="scientific">Patella caerulea</name>
    <name type="common">Rayed Mediterranean limpet</name>
    <dbReference type="NCBI Taxonomy" id="87958"/>
    <lineage>
        <taxon>Eukaryota</taxon>
        <taxon>Metazoa</taxon>
        <taxon>Spiralia</taxon>
        <taxon>Lophotrochozoa</taxon>
        <taxon>Mollusca</taxon>
        <taxon>Gastropoda</taxon>
        <taxon>Patellogastropoda</taxon>
        <taxon>Patelloidea</taxon>
        <taxon>Patellidae</taxon>
        <taxon>Patella</taxon>
    </lineage>
</organism>
<dbReference type="Pfam" id="PF13676">
    <property type="entry name" value="TIR_2"/>
    <property type="match status" value="1"/>
</dbReference>
<evidence type="ECO:0000313" key="3">
    <source>
        <dbReference type="Proteomes" id="UP001347796"/>
    </source>
</evidence>
<sequence length="331" mass="37851">MQHVYDYSVLFHFRDDEPKRDTLERQFVSKLKDLLSKEGYNKSYTYDDVPVGCTYLNGLDDLITKSKRLIVLMTIDFIKDEEFIKFSNQTGVMETLRKREAGKIIPICLDISVHEIPLSFGMMNRKKIIFETEWTTDMTAWGELIKIIKMSSPVSVSNVGSPVDPQHEGSGDQTLSSAVAGISTGFRDLEVDDVPKGSYVMLSYSWSQQTVVKKIRDQLEEDNIKVWMDTSHMPHGSLNKSMAEAVENAIIFLMCYSSEYGKSKNCLKEVEYADKLKKTILPLKMDKCEPNKEIGIILGNKLYYDFSDEDKFNSSMEKLIKHIKSCMESGK</sequence>
<feature type="domain" description="TIR" evidence="1">
    <location>
        <begin position="5"/>
        <end position="152"/>
    </location>
</feature>
<dbReference type="Proteomes" id="UP001347796">
    <property type="component" value="Unassembled WGS sequence"/>
</dbReference>
<accession>A0AAN8JLV8</accession>
<feature type="domain" description="TIR" evidence="1">
    <location>
        <begin position="196"/>
        <end position="327"/>
    </location>
</feature>
<dbReference type="PANTHER" id="PTHR46270">
    <property type="entry name" value="ARMADILLO-TYPE FOLD-RELATED"/>
    <property type="match status" value="1"/>
</dbReference>
<dbReference type="Gene3D" id="3.40.50.10140">
    <property type="entry name" value="Toll/interleukin-1 receptor homology (TIR) domain"/>
    <property type="match status" value="2"/>
</dbReference>
<dbReference type="GO" id="GO:0007165">
    <property type="term" value="P:signal transduction"/>
    <property type="evidence" value="ECO:0007669"/>
    <property type="project" value="InterPro"/>
</dbReference>
<gene>
    <name evidence="2" type="ORF">SNE40_012882</name>
</gene>
<evidence type="ECO:0000313" key="2">
    <source>
        <dbReference type="EMBL" id="KAK6178044.1"/>
    </source>
</evidence>
<reference evidence="2 3" key="1">
    <citation type="submission" date="2024-01" db="EMBL/GenBank/DDBJ databases">
        <title>The genome of the rayed Mediterranean limpet Patella caerulea (Linnaeus, 1758).</title>
        <authorList>
            <person name="Anh-Thu Weber A."/>
            <person name="Halstead-Nussloch G."/>
        </authorList>
    </citation>
    <scope>NUCLEOTIDE SEQUENCE [LARGE SCALE GENOMIC DNA]</scope>
    <source>
        <strain evidence="2">AATW-2023a</strain>
        <tissue evidence="2">Whole specimen</tissue>
    </source>
</reference>
<name>A0AAN8JLV8_PATCE</name>
<keyword evidence="3" id="KW-1185">Reference proteome</keyword>
<evidence type="ECO:0000259" key="1">
    <source>
        <dbReference type="PROSITE" id="PS50104"/>
    </source>
</evidence>
<dbReference type="AlphaFoldDB" id="A0AAN8JLV8"/>
<dbReference type="PROSITE" id="PS50104">
    <property type="entry name" value="TIR"/>
    <property type="match status" value="2"/>
</dbReference>
<comment type="caution">
    <text evidence="2">The sequence shown here is derived from an EMBL/GenBank/DDBJ whole genome shotgun (WGS) entry which is preliminary data.</text>
</comment>
<dbReference type="PANTHER" id="PTHR46270:SF2">
    <property type="entry name" value="TIR DOMAIN-CONTAINING PROTEIN"/>
    <property type="match status" value="1"/>
</dbReference>
<protein>
    <recommendedName>
        <fullName evidence="1">TIR domain-containing protein</fullName>
    </recommendedName>
</protein>
<dbReference type="InterPro" id="IPR000157">
    <property type="entry name" value="TIR_dom"/>
</dbReference>